<proteinExistence type="predicted"/>
<gene>
    <name evidence="1" type="ORF">OKA104_LOCUS48162</name>
</gene>
<dbReference type="Proteomes" id="UP000663881">
    <property type="component" value="Unassembled WGS sequence"/>
</dbReference>
<reference evidence="1" key="1">
    <citation type="submission" date="2021-02" db="EMBL/GenBank/DDBJ databases">
        <authorList>
            <person name="Nowell W R."/>
        </authorList>
    </citation>
    <scope>NUCLEOTIDE SEQUENCE</scope>
</reference>
<accession>A0A820KJN9</accession>
<feature type="non-terminal residue" evidence="1">
    <location>
        <position position="1"/>
    </location>
</feature>
<evidence type="ECO:0000313" key="2">
    <source>
        <dbReference type="Proteomes" id="UP000663881"/>
    </source>
</evidence>
<name>A0A820KJN9_9BILA</name>
<comment type="caution">
    <text evidence="1">The sequence shown here is derived from an EMBL/GenBank/DDBJ whole genome shotgun (WGS) entry which is preliminary data.</text>
</comment>
<evidence type="ECO:0000313" key="1">
    <source>
        <dbReference type="EMBL" id="CAF4338633.1"/>
    </source>
</evidence>
<organism evidence="1 2">
    <name type="scientific">Adineta steineri</name>
    <dbReference type="NCBI Taxonomy" id="433720"/>
    <lineage>
        <taxon>Eukaryota</taxon>
        <taxon>Metazoa</taxon>
        <taxon>Spiralia</taxon>
        <taxon>Gnathifera</taxon>
        <taxon>Rotifera</taxon>
        <taxon>Eurotatoria</taxon>
        <taxon>Bdelloidea</taxon>
        <taxon>Adinetida</taxon>
        <taxon>Adinetidae</taxon>
        <taxon>Adineta</taxon>
    </lineage>
</organism>
<protein>
    <submittedName>
        <fullName evidence="1">Uncharacterized protein</fullName>
    </submittedName>
</protein>
<sequence length="44" mass="5133">DLDTVDNGILKHLWTVIDDTQHHQQLSFIIAHFLGKFKSLNLFI</sequence>
<dbReference type="AlphaFoldDB" id="A0A820KJN9"/>
<dbReference type="EMBL" id="CAJOAY010020362">
    <property type="protein sequence ID" value="CAF4338633.1"/>
    <property type="molecule type" value="Genomic_DNA"/>
</dbReference>